<evidence type="ECO:0000256" key="1">
    <source>
        <dbReference type="ARBA" id="ARBA00000900"/>
    </source>
</evidence>
<feature type="domain" description="PPIase cyclophilin-type" evidence="12">
    <location>
        <begin position="278"/>
        <end position="424"/>
    </location>
</feature>
<gene>
    <name evidence="14" type="ORF">GSBLH_T00001079001</name>
</gene>
<dbReference type="SUPFAM" id="SSF50891">
    <property type="entry name" value="Cyclophilin-like"/>
    <property type="match status" value="1"/>
</dbReference>
<comment type="subcellular location">
    <subcellularLocation>
        <location evidence="4">Nucleus</location>
    </subcellularLocation>
</comment>
<dbReference type="GO" id="GO:0071013">
    <property type="term" value="C:catalytic step 2 spliceosome"/>
    <property type="evidence" value="ECO:0007669"/>
    <property type="project" value="TreeGrafter"/>
</dbReference>
<dbReference type="PANTHER" id="PTHR45625:SF1">
    <property type="entry name" value="RING-TYPE E3 UBIQUITIN-PROTEIN LIGASE PPIL2"/>
    <property type="match status" value="1"/>
</dbReference>
<keyword evidence="9" id="KW-0413">Isomerase</keyword>
<feature type="region of interest" description="Disordered" evidence="11">
    <location>
        <begin position="209"/>
        <end position="232"/>
    </location>
</feature>
<evidence type="ECO:0000256" key="4">
    <source>
        <dbReference type="ARBA" id="ARBA00004123"/>
    </source>
</evidence>
<evidence type="ECO:0000256" key="9">
    <source>
        <dbReference type="ARBA" id="ARBA00023235"/>
    </source>
</evidence>
<proteinExistence type="inferred from homology"/>
<dbReference type="Gene3D" id="3.30.40.10">
    <property type="entry name" value="Zinc/RING finger domain, C3HC4 (zinc finger)"/>
    <property type="match status" value="1"/>
</dbReference>
<dbReference type="AlphaFoldDB" id="D8LX23"/>
<dbReference type="RefSeq" id="XP_012894866.1">
    <property type="nucleotide sequence ID" value="XM_013039412.1"/>
</dbReference>
<evidence type="ECO:0000256" key="11">
    <source>
        <dbReference type="SAM" id="MobiDB-lite"/>
    </source>
</evidence>
<dbReference type="GeneID" id="24918358"/>
<keyword evidence="10" id="KW-0539">Nucleus</keyword>
<evidence type="ECO:0000256" key="10">
    <source>
        <dbReference type="ARBA" id="ARBA00023242"/>
    </source>
</evidence>
<dbReference type="EMBL" id="FN668639">
    <property type="protein sequence ID" value="CBK20818.2"/>
    <property type="molecule type" value="Genomic_DNA"/>
</dbReference>
<accession>D8LX23</accession>
<dbReference type="PRINTS" id="PR00153">
    <property type="entry name" value="CSAPPISMRASE"/>
</dbReference>
<dbReference type="InterPro" id="IPR002130">
    <property type="entry name" value="Cyclophilin-type_PPIase_dom"/>
</dbReference>
<feature type="compositionally biased region" description="Basic and acidic residues" evidence="11">
    <location>
        <begin position="209"/>
        <end position="224"/>
    </location>
</feature>
<dbReference type="InterPro" id="IPR029000">
    <property type="entry name" value="Cyclophilin-like_dom_sf"/>
</dbReference>
<evidence type="ECO:0000256" key="3">
    <source>
        <dbReference type="ARBA" id="ARBA00003697"/>
    </source>
</evidence>
<dbReference type="SUPFAM" id="SSF57850">
    <property type="entry name" value="RING/U-box"/>
    <property type="match status" value="1"/>
</dbReference>
<name>D8LX23_BLAHO</name>
<dbReference type="Proteomes" id="UP000008312">
    <property type="component" value="Unassembled WGS sequence"/>
</dbReference>
<dbReference type="CDD" id="cd16663">
    <property type="entry name" value="RING-Ubox_PPIL2"/>
    <property type="match status" value="1"/>
</dbReference>
<keyword evidence="8" id="KW-0697">Rotamase</keyword>
<feature type="domain" description="U-box" evidence="13">
    <location>
        <begin position="34"/>
        <end position="107"/>
    </location>
</feature>
<dbReference type="GO" id="GO:0003755">
    <property type="term" value="F:peptidyl-prolyl cis-trans isomerase activity"/>
    <property type="evidence" value="ECO:0007669"/>
    <property type="project" value="UniProtKB-KW"/>
</dbReference>
<dbReference type="FunFam" id="2.40.100.10:FF:000014">
    <property type="entry name" value="Peptidyl-prolyl cis-trans isomerase cyp65"/>
    <property type="match status" value="1"/>
</dbReference>
<comment type="similarity">
    <text evidence="5">Belongs to the cyclophilin-type PPIase family. PPIL2 subfamily.</text>
</comment>
<dbReference type="Pfam" id="PF04641">
    <property type="entry name" value="Rtf2"/>
    <property type="match status" value="1"/>
</dbReference>
<evidence type="ECO:0000259" key="12">
    <source>
        <dbReference type="PROSITE" id="PS50072"/>
    </source>
</evidence>
<dbReference type="PROSITE" id="PS00170">
    <property type="entry name" value="CSA_PPIASE_1"/>
    <property type="match status" value="1"/>
</dbReference>
<reference evidence="14" key="1">
    <citation type="submission" date="2010-02" db="EMBL/GenBank/DDBJ databases">
        <title>Sequencing and annotation of the Blastocystis hominis genome.</title>
        <authorList>
            <person name="Wincker P."/>
        </authorList>
    </citation>
    <scope>NUCLEOTIDE SEQUENCE</scope>
    <source>
        <strain evidence="14">Singapore isolate B</strain>
    </source>
</reference>
<dbReference type="PANTHER" id="PTHR45625">
    <property type="entry name" value="PEPTIDYL-PROLYL CIS-TRANS ISOMERASE-RELATED"/>
    <property type="match status" value="1"/>
</dbReference>
<sequence>MGKKQHSKDRLFITQSEWKKEFGGKKDHEVYEKQILPFNCCCLSFQPVVDGVITKEGFLFEKKNIYKYLKEYHVNPCTGKKMTIKDLFPVHFYKNSDNEYHCPVTYKVFTLNSKIAVIRTSGNVYLYDCIKELNIDQNCWEDLITSEPFTKDDIIILQDPSKPDHRQVSQFFHIKQEDELKKKRKNTSVSLNPSMQRLIDEIRAKSEKEKKEELRKKSEFEAARPRSLQTSNAYSSSLTSSAITMESKYDFATDEEIERRRYDLVRSLKKKGYVQLVTSLGTLNLEIHCDLVPRTAENFLGLCTAGKYDNTPFHRLIPRFMVQGGDPTGTGTGGESLWKRPFADEFHPSLTHSGEGVVSMANSGPNSNGSQFFITFDAAPHLDRKHSVFGRVVGGLAVLREMEKLRTDASDRPTKPLTLVKTIVLANPFDLADQIMKRDLEIEKAREKAVGSRGGSEV</sequence>
<dbReference type="Pfam" id="PF00160">
    <property type="entry name" value="Pro_isomerase"/>
    <property type="match status" value="1"/>
</dbReference>
<evidence type="ECO:0000313" key="15">
    <source>
        <dbReference type="Proteomes" id="UP000008312"/>
    </source>
</evidence>
<protein>
    <submittedName>
        <fullName evidence="14">Uncharacterized protein</fullName>
    </submittedName>
</protein>
<dbReference type="PROSITE" id="PS50072">
    <property type="entry name" value="CSA_PPIASE_2"/>
    <property type="match status" value="1"/>
</dbReference>
<evidence type="ECO:0000256" key="7">
    <source>
        <dbReference type="ARBA" id="ARBA00022786"/>
    </source>
</evidence>
<comment type="catalytic activity">
    <reaction evidence="2">
        <text>[protein]-peptidylproline (omega=180) = [protein]-peptidylproline (omega=0)</text>
        <dbReference type="Rhea" id="RHEA:16237"/>
        <dbReference type="Rhea" id="RHEA-COMP:10747"/>
        <dbReference type="Rhea" id="RHEA-COMP:10748"/>
        <dbReference type="ChEBI" id="CHEBI:83833"/>
        <dbReference type="ChEBI" id="CHEBI:83834"/>
        <dbReference type="EC" id="5.2.1.8"/>
    </reaction>
</comment>
<dbReference type="InterPro" id="IPR013083">
    <property type="entry name" value="Znf_RING/FYVE/PHD"/>
</dbReference>
<dbReference type="PROSITE" id="PS51698">
    <property type="entry name" value="U_BOX"/>
    <property type="match status" value="1"/>
</dbReference>
<dbReference type="InterPro" id="IPR026951">
    <property type="entry name" value="PPIL2_U-box_dom"/>
</dbReference>
<dbReference type="InterPro" id="IPR020892">
    <property type="entry name" value="Cyclophilin-type_PPIase_CS"/>
</dbReference>
<evidence type="ECO:0000313" key="14">
    <source>
        <dbReference type="EMBL" id="CBK20818.2"/>
    </source>
</evidence>
<organism evidence="14">
    <name type="scientific">Blastocystis hominis</name>
    <dbReference type="NCBI Taxonomy" id="12968"/>
    <lineage>
        <taxon>Eukaryota</taxon>
        <taxon>Sar</taxon>
        <taxon>Stramenopiles</taxon>
        <taxon>Bigyra</taxon>
        <taxon>Opalozoa</taxon>
        <taxon>Opalinata</taxon>
        <taxon>Blastocystidae</taxon>
        <taxon>Blastocystis</taxon>
    </lineage>
</organism>
<keyword evidence="7" id="KW-0833">Ubl conjugation pathway</keyword>
<dbReference type="InterPro" id="IPR003613">
    <property type="entry name" value="Ubox_domain"/>
</dbReference>
<dbReference type="OMA" id="NFIKHCA"/>
<dbReference type="InterPro" id="IPR044666">
    <property type="entry name" value="Cyclophilin_A-like"/>
</dbReference>
<evidence type="ECO:0000256" key="8">
    <source>
        <dbReference type="ARBA" id="ARBA00023110"/>
    </source>
</evidence>
<dbReference type="FunCoup" id="D8LX23">
    <property type="interactions" value="379"/>
</dbReference>
<dbReference type="GO" id="GO:0061630">
    <property type="term" value="F:ubiquitin protein ligase activity"/>
    <property type="evidence" value="ECO:0007669"/>
    <property type="project" value="UniProtKB-EC"/>
</dbReference>
<dbReference type="Gene3D" id="2.40.100.10">
    <property type="entry name" value="Cyclophilin-like"/>
    <property type="match status" value="1"/>
</dbReference>
<dbReference type="SMART" id="SM00504">
    <property type="entry name" value="Ubox"/>
    <property type="match status" value="1"/>
</dbReference>
<evidence type="ECO:0000256" key="5">
    <source>
        <dbReference type="ARBA" id="ARBA00007930"/>
    </source>
</evidence>
<dbReference type="OrthoDB" id="30774at2759"/>
<keyword evidence="15" id="KW-1185">Reference proteome</keyword>
<dbReference type="GO" id="GO:0000209">
    <property type="term" value="P:protein polyubiquitination"/>
    <property type="evidence" value="ECO:0007669"/>
    <property type="project" value="TreeGrafter"/>
</dbReference>
<dbReference type="InParanoid" id="D8LX23"/>
<comment type="catalytic activity">
    <reaction evidence="1">
        <text>S-ubiquitinyl-[E2 ubiquitin-conjugating enzyme]-L-cysteine + [acceptor protein]-L-lysine = [E2 ubiquitin-conjugating enzyme]-L-cysteine + N(6)-ubiquitinyl-[acceptor protein]-L-lysine.</text>
        <dbReference type="EC" id="2.3.2.27"/>
    </reaction>
</comment>
<keyword evidence="6" id="KW-0808">Transferase</keyword>
<evidence type="ECO:0000256" key="2">
    <source>
        <dbReference type="ARBA" id="ARBA00000971"/>
    </source>
</evidence>
<evidence type="ECO:0000259" key="13">
    <source>
        <dbReference type="PROSITE" id="PS51698"/>
    </source>
</evidence>
<comment type="function">
    <text evidence="3">May catalyze the cis-trans isomerization of proline imidic peptide bonds in oligopeptides thereby assisting the folding of proteins. May also function as a chaperone, playing a role in intracellular transport of proteins. May also have a protein ubiquitin ligase activity acting as an E3 ubiquitin protein ligase or as a ubiquitin-ubiquitin ligase promoting elongation of ubiquitin chains on proteins.</text>
</comment>
<dbReference type="GO" id="GO:0006457">
    <property type="term" value="P:protein folding"/>
    <property type="evidence" value="ECO:0007669"/>
    <property type="project" value="InterPro"/>
</dbReference>
<evidence type="ECO:0000256" key="6">
    <source>
        <dbReference type="ARBA" id="ARBA00022679"/>
    </source>
</evidence>